<comment type="catalytic activity">
    <reaction evidence="41">
        <text>(2E)-hexadecenoyl-[ACP] + NADPH + H(+) = hexadecanoyl-[ACP] + NADP(+)</text>
        <dbReference type="Rhea" id="RHEA:41912"/>
        <dbReference type="Rhea" id="RHEA-COMP:9651"/>
        <dbReference type="Rhea" id="RHEA-COMP:9652"/>
        <dbReference type="ChEBI" id="CHEBI:15378"/>
        <dbReference type="ChEBI" id="CHEBI:57783"/>
        <dbReference type="ChEBI" id="CHEBI:58349"/>
        <dbReference type="ChEBI" id="CHEBI:78481"/>
        <dbReference type="ChEBI" id="CHEBI:78483"/>
    </reaction>
    <physiologicalReaction direction="left-to-right" evidence="41">
        <dbReference type="Rhea" id="RHEA:41913"/>
    </physiologicalReaction>
</comment>
<keyword evidence="15" id="KW-0521">NADP</keyword>
<comment type="catalytic activity">
    <reaction evidence="53">
        <text>hexadecanoyl-[ACP] + H2O = hexadecanoate + holo-[ACP] + H(+)</text>
        <dbReference type="Rhea" id="RHEA:41932"/>
        <dbReference type="Rhea" id="RHEA-COMP:9652"/>
        <dbReference type="Rhea" id="RHEA-COMP:9685"/>
        <dbReference type="ChEBI" id="CHEBI:7896"/>
        <dbReference type="ChEBI" id="CHEBI:15377"/>
        <dbReference type="ChEBI" id="CHEBI:15378"/>
        <dbReference type="ChEBI" id="CHEBI:64479"/>
        <dbReference type="ChEBI" id="CHEBI:78483"/>
        <dbReference type="EC" id="3.1.2.14"/>
    </reaction>
    <physiologicalReaction direction="left-to-right" evidence="53">
        <dbReference type="Rhea" id="RHEA:41933"/>
    </physiologicalReaction>
</comment>
<dbReference type="EnsemblMetazoa" id="XM_022809073">
    <property type="protein sequence ID" value="XP_022664808"/>
    <property type="gene ID" value="LOC111251929"/>
</dbReference>
<dbReference type="PROSITE" id="PS00606">
    <property type="entry name" value="KS3_1"/>
    <property type="match status" value="1"/>
</dbReference>
<evidence type="ECO:0000256" key="39">
    <source>
        <dbReference type="ARBA" id="ARBA00047500"/>
    </source>
</evidence>
<evidence type="ECO:0000256" key="9">
    <source>
        <dbReference type="ARBA" id="ARBA00022516"/>
    </source>
</evidence>
<proteinExistence type="predicted"/>
<dbReference type="FunCoup" id="A0A7M7MHY8">
    <property type="interactions" value="520"/>
</dbReference>
<comment type="catalytic activity">
    <reaction evidence="24">
        <text>(3R)-hydroxydodecanoyl-[ACP] = (2E)-dodecenoyl-[ACP] + H2O</text>
        <dbReference type="Rhea" id="RHEA:41876"/>
        <dbReference type="Rhea" id="RHEA-COMP:9642"/>
        <dbReference type="Rhea" id="RHEA-COMP:9643"/>
        <dbReference type="ChEBI" id="CHEBI:15377"/>
        <dbReference type="ChEBI" id="CHEBI:78470"/>
        <dbReference type="ChEBI" id="CHEBI:78472"/>
    </reaction>
    <physiologicalReaction direction="left-to-right" evidence="24">
        <dbReference type="Rhea" id="RHEA:41877"/>
    </physiologicalReaction>
</comment>
<dbReference type="InterPro" id="IPR020806">
    <property type="entry name" value="PKS_PP-bd"/>
</dbReference>
<keyword evidence="14" id="KW-0276">Fatty acid metabolism</keyword>
<evidence type="ECO:0000256" key="35">
    <source>
        <dbReference type="ARBA" id="ARBA00047394"/>
    </source>
</evidence>
<dbReference type="PROSITE" id="PS52019">
    <property type="entry name" value="PKS_MFAS_DH"/>
    <property type="match status" value="1"/>
</dbReference>
<dbReference type="InterPro" id="IPR020841">
    <property type="entry name" value="PKS_Beta-ketoAc_synthase_dom"/>
</dbReference>
<evidence type="ECO:0000256" key="6">
    <source>
        <dbReference type="ARBA" id="ARBA00013191"/>
    </source>
</evidence>
<dbReference type="SMART" id="SM00829">
    <property type="entry name" value="PKS_ER"/>
    <property type="match status" value="1"/>
</dbReference>
<dbReference type="InterPro" id="IPR029058">
    <property type="entry name" value="AB_hydrolase_fold"/>
</dbReference>
<dbReference type="FunFam" id="1.10.1200.10:FF:000013">
    <property type="entry name" value="Fatty acid synthase"/>
    <property type="match status" value="1"/>
</dbReference>
<dbReference type="FunFam" id="3.40.50.720:FF:000209">
    <property type="entry name" value="Polyketide synthase Pks12"/>
    <property type="match status" value="1"/>
</dbReference>
<feature type="domain" description="Carrier" evidence="65">
    <location>
        <begin position="2137"/>
        <end position="2214"/>
    </location>
</feature>
<dbReference type="SMART" id="SM00823">
    <property type="entry name" value="PKS_PP"/>
    <property type="match status" value="1"/>
</dbReference>
<dbReference type="SUPFAM" id="SSF53901">
    <property type="entry name" value="Thiolase-like"/>
    <property type="match status" value="1"/>
</dbReference>
<evidence type="ECO:0000256" key="20">
    <source>
        <dbReference type="ARBA" id="ARBA00023098"/>
    </source>
</evidence>
<evidence type="ECO:0000259" key="66">
    <source>
        <dbReference type="PROSITE" id="PS52004"/>
    </source>
</evidence>
<evidence type="ECO:0000256" key="57">
    <source>
        <dbReference type="ARBA" id="ARBA00049171"/>
    </source>
</evidence>
<evidence type="ECO:0000256" key="28">
    <source>
        <dbReference type="ARBA" id="ARBA00023398"/>
    </source>
</evidence>
<comment type="catalytic activity">
    <reaction evidence="56">
        <text>decanoyl-[ACP] + malonyl-[ACP] + H(+) = 3-oxododecanoyl-[ACP] + holo-[ACP] + CO2</text>
        <dbReference type="Rhea" id="RHEA:41868"/>
        <dbReference type="Rhea" id="RHEA-COMP:9623"/>
        <dbReference type="Rhea" id="RHEA-COMP:9640"/>
        <dbReference type="Rhea" id="RHEA-COMP:9641"/>
        <dbReference type="Rhea" id="RHEA-COMP:9685"/>
        <dbReference type="ChEBI" id="CHEBI:15378"/>
        <dbReference type="ChEBI" id="CHEBI:16526"/>
        <dbReference type="ChEBI" id="CHEBI:64479"/>
        <dbReference type="ChEBI" id="CHEBI:78449"/>
        <dbReference type="ChEBI" id="CHEBI:78468"/>
        <dbReference type="ChEBI" id="CHEBI:78469"/>
    </reaction>
    <physiologicalReaction direction="left-to-right" evidence="56">
        <dbReference type="Rhea" id="RHEA:41869"/>
    </physiologicalReaction>
</comment>
<dbReference type="SUPFAM" id="SSF51735">
    <property type="entry name" value="NAD(P)-binding Rossmann-fold domains"/>
    <property type="match status" value="2"/>
</dbReference>
<feature type="region of interest" description="N-terminal hotdog fold" evidence="64">
    <location>
        <begin position="854"/>
        <end position="975"/>
    </location>
</feature>
<keyword evidence="9" id="KW-0444">Lipid biosynthesis</keyword>
<protein>
    <recommendedName>
        <fullName evidence="7">Fatty acid synthase</fullName>
        <ecNumber evidence="5">1.1.1.100</ecNumber>
        <ecNumber evidence="2">1.3.1.39</ecNumber>
        <ecNumber evidence="6">2.3.1.41</ecNumber>
        <ecNumber evidence="4">2.3.1.85</ecNumber>
        <ecNumber evidence="3">3.1.2.14</ecNumber>
    </recommendedName>
</protein>
<dbReference type="SMART" id="SM00825">
    <property type="entry name" value="PKS_KS"/>
    <property type="match status" value="1"/>
</dbReference>
<dbReference type="EnsemblMetazoa" id="XM_022809074">
    <property type="protein sequence ID" value="XP_022664809"/>
    <property type="gene ID" value="LOC111251929"/>
</dbReference>
<comment type="catalytic activity">
    <reaction evidence="38">
        <text>tetradecanoyl-[ACP] + malonyl-[ACP] + H(+) = 3-oxohexadecanoyl-[ACP] + holo-[ACP] + CO2</text>
        <dbReference type="Rhea" id="RHEA:41900"/>
        <dbReference type="Rhea" id="RHEA-COMP:9623"/>
        <dbReference type="Rhea" id="RHEA-COMP:9648"/>
        <dbReference type="Rhea" id="RHEA-COMP:9649"/>
        <dbReference type="Rhea" id="RHEA-COMP:9685"/>
        <dbReference type="ChEBI" id="CHEBI:15378"/>
        <dbReference type="ChEBI" id="CHEBI:16526"/>
        <dbReference type="ChEBI" id="CHEBI:64479"/>
        <dbReference type="ChEBI" id="CHEBI:78449"/>
        <dbReference type="ChEBI" id="CHEBI:78477"/>
        <dbReference type="ChEBI" id="CHEBI:78478"/>
    </reaction>
    <physiologicalReaction direction="left-to-right" evidence="38">
        <dbReference type="Rhea" id="RHEA:41901"/>
    </physiologicalReaction>
</comment>
<dbReference type="InterPro" id="IPR016035">
    <property type="entry name" value="Acyl_Trfase/lysoPLipase"/>
</dbReference>
<dbReference type="GO" id="GO:0016297">
    <property type="term" value="F:fatty acyl-[ACP] hydrolase activity"/>
    <property type="evidence" value="ECO:0007669"/>
    <property type="project" value="UniProtKB-EC"/>
</dbReference>
<dbReference type="InterPro" id="IPR032821">
    <property type="entry name" value="PKS_assoc"/>
</dbReference>
<comment type="function">
    <text evidence="32">Fatty acid synthetase is a multifunctional enzyme that catalyzes the de novo biosynthesis of long-chain saturated fatty acids starting from acetyl-CoA and malonyl-CoA in the presence of NADPH. This multifunctional protein contains 7 catalytic activities and a site for the binding of the prosthetic group 4'-phosphopantetheine of the acyl carrier protein ([ACP]) domain.</text>
</comment>
<dbReference type="InterPro" id="IPR014031">
    <property type="entry name" value="Ketoacyl_synth_C"/>
</dbReference>
<evidence type="ECO:0000256" key="37">
    <source>
        <dbReference type="ARBA" id="ARBA00047440"/>
    </source>
</evidence>
<dbReference type="InParanoid" id="A0A7M7MHY8"/>
<dbReference type="EC" id="2.3.1.41" evidence="6"/>
<comment type="catalytic activity">
    <reaction evidence="62">
        <text>(2E)-decenoyl-[ACP] + NADPH + H(+) = decanoyl-[ACP] + NADP(+)</text>
        <dbReference type="Rhea" id="RHEA:41864"/>
        <dbReference type="Rhea" id="RHEA-COMP:9639"/>
        <dbReference type="Rhea" id="RHEA-COMP:9640"/>
        <dbReference type="ChEBI" id="CHEBI:15378"/>
        <dbReference type="ChEBI" id="CHEBI:57783"/>
        <dbReference type="ChEBI" id="CHEBI:58349"/>
        <dbReference type="ChEBI" id="CHEBI:78467"/>
        <dbReference type="ChEBI" id="CHEBI:78468"/>
    </reaction>
    <physiologicalReaction direction="left-to-right" evidence="62">
        <dbReference type="Rhea" id="RHEA:41865"/>
    </physiologicalReaction>
</comment>
<dbReference type="Pfam" id="PF00109">
    <property type="entry name" value="ketoacyl-synt"/>
    <property type="match status" value="1"/>
</dbReference>
<keyword evidence="20" id="KW-0443">Lipid metabolism</keyword>
<evidence type="ECO:0000256" key="34">
    <source>
        <dbReference type="ARBA" id="ARBA00047300"/>
    </source>
</evidence>
<evidence type="ECO:0000256" key="40">
    <source>
        <dbReference type="ARBA" id="ARBA00047578"/>
    </source>
</evidence>
<comment type="catalytic activity">
    <reaction evidence="54">
        <text>3-oxotetradecanoyl-[ACP] + NADPH + H(+) = (3R)-hydroxytetradecanoyl-[ACP] + NADP(+)</text>
        <dbReference type="Rhea" id="RHEA:41888"/>
        <dbReference type="Rhea" id="RHEA-COMP:9645"/>
        <dbReference type="Rhea" id="RHEA-COMP:9646"/>
        <dbReference type="ChEBI" id="CHEBI:15378"/>
        <dbReference type="ChEBI" id="CHEBI:57783"/>
        <dbReference type="ChEBI" id="CHEBI:58349"/>
        <dbReference type="ChEBI" id="CHEBI:78473"/>
        <dbReference type="ChEBI" id="CHEBI:78474"/>
    </reaction>
    <physiologicalReaction direction="left-to-right" evidence="54">
        <dbReference type="Rhea" id="RHEA:41889"/>
    </physiologicalReaction>
</comment>
<dbReference type="GO" id="GO:0141148">
    <property type="term" value="F:enoyl-[acyl-carrier-protein] reductase (NADPH) activity"/>
    <property type="evidence" value="ECO:0007669"/>
    <property type="project" value="UniProtKB-EC"/>
</dbReference>
<dbReference type="Gene3D" id="3.40.50.720">
    <property type="entry name" value="NAD(P)-binding Rossmann-like Domain"/>
    <property type="match status" value="1"/>
</dbReference>
<comment type="catalytic activity">
    <reaction evidence="26">
        <text>(3R)-hydroxydecanoyl-[ACP] = (2E)-decenoyl-[ACP] + H2O</text>
        <dbReference type="Rhea" id="RHEA:41860"/>
        <dbReference type="Rhea" id="RHEA-COMP:9638"/>
        <dbReference type="Rhea" id="RHEA-COMP:9639"/>
        <dbReference type="ChEBI" id="CHEBI:15377"/>
        <dbReference type="ChEBI" id="CHEBI:78466"/>
        <dbReference type="ChEBI" id="CHEBI:78467"/>
    </reaction>
    <physiologicalReaction direction="left-to-right" evidence="26">
        <dbReference type="Rhea" id="RHEA:41861"/>
    </physiologicalReaction>
</comment>
<dbReference type="InterPro" id="IPR013968">
    <property type="entry name" value="PKS_KR"/>
</dbReference>
<evidence type="ECO:0000313" key="68">
    <source>
        <dbReference type="EnsemblMetazoa" id="XP_022664809"/>
    </source>
</evidence>
<dbReference type="EC" id="1.1.1.100" evidence="5"/>
<dbReference type="CDD" id="cd00833">
    <property type="entry name" value="PKS"/>
    <property type="match status" value="1"/>
</dbReference>
<comment type="catalytic activity">
    <reaction evidence="39">
        <text>(2E)-butenoyl-[ACP] + NADPH + H(+) = butanoyl-[ACP] + NADP(+)</text>
        <dbReference type="Rhea" id="RHEA:41812"/>
        <dbReference type="Rhea" id="RHEA-COMP:9627"/>
        <dbReference type="Rhea" id="RHEA-COMP:9628"/>
        <dbReference type="ChEBI" id="CHEBI:15378"/>
        <dbReference type="ChEBI" id="CHEBI:57783"/>
        <dbReference type="ChEBI" id="CHEBI:58349"/>
        <dbReference type="ChEBI" id="CHEBI:78453"/>
        <dbReference type="ChEBI" id="CHEBI:78454"/>
    </reaction>
    <physiologicalReaction direction="left-to-right" evidence="39">
        <dbReference type="Rhea" id="RHEA:41813"/>
    </physiologicalReaction>
</comment>
<evidence type="ECO:0000256" key="42">
    <source>
        <dbReference type="ARBA" id="ARBA00047897"/>
    </source>
</evidence>
<dbReference type="Pfam" id="PF13602">
    <property type="entry name" value="ADH_zinc_N_2"/>
    <property type="match status" value="1"/>
</dbReference>
<evidence type="ECO:0000256" key="54">
    <source>
        <dbReference type="ARBA" id="ARBA00048935"/>
    </source>
</evidence>
<evidence type="ECO:0000256" key="10">
    <source>
        <dbReference type="ARBA" id="ARBA00022553"/>
    </source>
</evidence>
<evidence type="ECO:0000256" key="55">
    <source>
        <dbReference type="ARBA" id="ARBA00049019"/>
    </source>
</evidence>
<evidence type="ECO:0000256" key="63">
    <source>
        <dbReference type="ARBA" id="ARBA00049533"/>
    </source>
</evidence>
<dbReference type="InterPro" id="IPR014043">
    <property type="entry name" value="Acyl_transferase_dom"/>
</dbReference>
<dbReference type="InterPro" id="IPR057326">
    <property type="entry name" value="KR_dom"/>
</dbReference>
<evidence type="ECO:0000256" key="23">
    <source>
        <dbReference type="ARBA" id="ARBA00023332"/>
    </source>
</evidence>
<evidence type="ECO:0000256" key="11">
    <source>
        <dbReference type="ARBA" id="ARBA00022679"/>
    </source>
</evidence>
<comment type="catalytic activity">
    <reaction evidence="29">
        <text>(3R)-hydroxyoctadecanoyl-[ACP] = (2E)-octadecenoyl-[ACP] + H2O</text>
        <dbReference type="Rhea" id="RHEA:41924"/>
        <dbReference type="Rhea" id="RHEA-COMP:9654"/>
        <dbReference type="Rhea" id="RHEA-COMP:9655"/>
        <dbReference type="ChEBI" id="CHEBI:15377"/>
        <dbReference type="ChEBI" id="CHEBI:78488"/>
        <dbReference type="ChEBI" id="CHEBI:78489"/>
    </reaction>
    <physiologicalReaction direction="left-to-right" evidence="29">
        <dbReference type="Rhea" id="RHEA:41925"/>
    </physiologicalReaction>
</comment>
<evidence type="ECO:0000256" key="14">
    <source>
        <dbReference type="ARBA" id="ARBA00022832"/>
    </source>
</evidence>
<evidence type="ECO:0000256" key="58">
    <source>
        <dbReference type="ARBA" id="ARBA00049263"/>
    </source>
</evidence>
<dbReference type="Gene3D" id="3.40.50.150">
    <property type="entry name" value="Vaccinia Virus protein VP39"/>
    <property type="match status" value="1"/>
</dbReference>
<evidence type="ECO:0000256" key="32">
    <source>
        <dbReference type="ARBA" id="ARBA00023442"/>
    </source>
</evidence>
<keyword evidence="10" id="KW-0597">Phosphoprotein</keyword>
<keyword evidence="12" id="KW-0702">S-nitrosylation</keyword>
<dbReference type="InterPro" id="IPR049552">
    <property type="entry name" value="PKS_DH_N"/>
</dbReference>
<evidence type="ECO:0000256" key="15">
    <source>
        <dbReference type="ARBA" id="ARBA00022857"/>
    </source>
</evidence>
<evidence type="ECO:0000256" key="1">
    <source>
        <dbReference type="ARBA" id="ARBA00005189"/>
    </source>
</evidence>
<comment type="catalytic activity">
    <reaction evidence="25">
        <text>(3R)-hydroxyhexanoyl-[ACP] = (2E)-hexenoyl-[ACP] + H2O</text>
        <dbReference type="Rhea" id="RHEA:41828"/>
        <dbReference type="Rhea" id="RHEA-COMP:9630"/>
        <dbReference type="Rhea" id="RHEA-COMP:9631"/>
        <dbReference type="ChEBI" id="CHEBI:15377"/>
        <dbReference type="ChEBI" id="CHEBI:78457"/>
        <dbReference type="ChEBI" id="CHEBI:78458"/>
    </reaction>
    <physiologicalReaction direction="left-to-right" evidence="25">
        <dbReference type="Rhea" id="RHEA:41829"/>
    </physiologicalReaction>
</comment>
<evidence type="ECO:0000256" key="25">
    <source>
        <dbReference type="ARBA" id="ARBA00023373"/>
    </source>
</evidence>
<comment type="catalytic activity">
    <reaction evidence="57">
        <text>(2E)-tetradecenoyl-[ACP] + NADPH + H(+) = tetradecanoyl-[ACP] + NADP(+)</text>
        <dbReference type="Rhea" id="RHEA:41896"/>
        <dbReference type="Rhea" id="RHEA-COMP:9647"/>
        <dbReference type="Rhea" id="RHEA-COMP:9648"/>
        <dbReference type="ChEBI" id="CHEBI:15378"/>
        <dbReference type="ChEBI" id="CHEBI:57783"/>
        <dbReference type="ChEBI" id="CHEBI:58349"/>
        <dbReference type="ChEBI" id="CHEBI:78475"/>
        <dbReference type="ChEBI" id="CHEBI:78477"/>
    </reaction>
    <physiologicalReaction direction="left-to-right" evidence="57">
        <dbReference type="Rhea" id="RHEA:41897"/>
    </physiologicalReaction>
</comment>
<keyword evidence="69" id="KW-1185">Reference proteome</keyword>
<dbReference type="InterPro" id="IPR009081">
    <property type="entry name" value="PP-bd_ACP"/>
</dbReference>
<dbReference type="Pfam" id="PF08659">
    <property type="entry name" value="KR"/>
    <property type="match status" value="1"/>
</dbReference>
<dbReference type="SMART" id="SM00827">
    <property type="entry name" value="PKS_AT"/>
    <property type="match status" value="1"/>
</dbReference>
<dbReference type="SUPFAM" id="SSF47336">
    <property type="entry name" value="ACP-like"/>
    <property type="match status" value="1"/>
</dbReference>
<evidence type="ECO:0000256" key="7">
    <source>
        <dbReference type="ARBA" id="ARBA00018769"/>
    </source>
</evidence>
<dbReference type="RefSeq" id="XP_022664808.1">
    <property type="nucleotide sequence ID" value="XM_022809073.1"/>
</dbReference>
<comment type="catalytic activity">
    <reaction evidence="48">
        <text>(2E)-octenoyl-[ACP] + NADPH + H(+) = octanoyl-[ACP] + NADP(+)</text>
        <dbReference type="Rhea" id="RHEA:41848"/>
        <dbReference type="Rhea" id="RHEA-COMP:9635"/>
        <dbReference type="Rhea" id="RHEA-COMP:9636"/>
        <dbReference type="ChEBI" id="CHEBI:15378"/>
        <dbReference type="ChEBI" id="CHEBI:57783"/>
        <dbReference type="ChEBI" id="CHEBI:58349"/>
        <dbReference type="ChEBI" id="CHEBI:78462"/>
        <dbReference type="ChEBI" id="CHEBI:78463"/>
    </reaction>
    <physiologicalReaction direction="left-to-right" evidence="48">
        <dbReference type="Rhea" id="RHEA:41849"/>
    </physiologicalReaction>
</comment>
<dbReference type="CDD" id="cd05195">
    <property type="entry name" value="enoyl_red"/>
    <property type="match status" value="1"/>
</dbReference>
<comment type="catalytic activity">
    <reaction evidence="35">
        <text>hexanoyl-[ACP] + malonyl-[ACP] + H(+) = 3-oxooctanoyl-[ACP] + holo-[ACP] + CO2</text>
        <dbReference type="Rhea" id="RHEA:41836"/>
        <dbReference type="Rhea" id="RHEA-COMP:9623"/>
        <dbReference type="Rhea" id="RHEA-COMP:9632"/>
        <dbReference type="Rhea" id="RHEA-COMP:9633"/>
        <dbReference type="Rhea" id="RHEA-COMP:9685"/>
        <dbReference type="ChEBI" id="CHEBI:15378"/>
        <dbReference type="ChEBI" id="CHEBI:16526"/>
        <dbReference type="ChEBI" id="CHEBI:64479"/>
        <dbReference type="ChEBI" id="CHEBI:78449"/>
        <dbReference type="ChEBI" id="CHEBI:78459"/>
        <dbReference type="ChEBI" id="CHEBI:78460"/>
    </reaction>
    <physiologicalReaction direction="left-to-right" evidence="35">
        <dbReference type="Rhea" id="RHEA:41837"/>
    </physiologicalReaction>
</comment>
<evidence type="ECO:0000256" key="60">
    <source>
        <dbReference type="ARBA" id="ARBA00049422"/>
    </source>
</evidence>
<dbReference type="InterPro" id="IPR050091">
    <property type="entry name" value="PKS_NRPS_Biosynth_Enz"/>
</dbReference>
<evidence type="ECO:0000256" key="2">
    <source>
        <dbReference type="ARBA" id="ARBA00012004"/>
    </source>
</evidence>
<comment type="catalytic activity">
    <reaction evidence="40">
        <text>dodecanoyl-[ACP] + malonyl-[ACP] + H(+) = 3-oxotetradecanoyl-[ACP] + holo-[ACP] + CO2</text>
        <dbReference type="Rhea" id="RHEA:41884"/>
        <dbReference type="Rhea" id="RHEA-COMP:9623"/>
        <dbReference type="Rhea" id="RHEA-COMP:9644"/>
        <dbReference type="Rhea" id="RHEA-COMP:9645"/>
        <dbReference type="Rhea" id="RHEA-COMP:9685"/>
        <dbReference type="ChEBI" id="CHEBI:15378"/>
        <dbReference type="ChEBI" id="CHEBI:16526"/>
        <dbReference type="ChEBI" id="CHEBI:64479"/>
        <dbReference type="ChEBI" id="CHEBI:65264"/>
        <dbReference type="ChEBI" id="CHEBI:78449"/>
        <dbReference type="ChEBI" id="CHEBI:78473"/>
    </reaction>
    <physiologicalReaction direction="left-to-right" evidence="40">
        <dbReference type="Rhea" id="RHEA:41885"/>
    </physiologicalReaction>
</comment>
<comment type="catalytic activity">
    <reaction evidence="50">
        <text>3-oxohexanoyl-[ACP] + NADPH + H(+) = (3R)-hydroxyhexanoyl-[ACP] + NADP(+)</text>
        <dbReference type="Rhea" id="RHEA:41824"/>
        <dbReference type="Rhea" id="RHEA-COMP:9629"/>
        <dbReference type="Rhea" id="RHEA-COMP:9630"/>
        <dbReference type="ChEBI" id="CHEBI:15378"/>
        <dbReference type="ChEBI" id="CHEBI:57783"/>
        <dbReference type="ChEBI" id="CHEBI:58349"/>
        <dbReference type="ChEBI" id="CHEBI:78456"/>
        <dbReference type="ChEBI" id="CHEBI:78457"/>
    </reaction>
    <physiologicalReaction direction="left-to-right" evidence="50">
        <dbReference type="Rhea" id="RHEA:41825"/>
    </physiologicalReaction>
</comment>
<dbReference type="GO" id="GO:0019171">
    <property type="term" value="F:(3R)-hydroxyacyl-[acyl-carrier-protein] dehydratase activity"/>
    <property type="evidence" value="ECO:0007669"/>
    <property type="project" value="UniProtKB-EC"/>
</dbReference>
<comment type="catalytic activity">
    <reaction evidence="51">
        <text>a 2,3-saturated acyl-[ACP] + NADP(+) = a (2E)-enoyl-[ACP] + NADPH + H(+)</text>
        <dbReference type="Rhea" id="RHEA:22564"/>
        <dbReference type="Rhea" id="RHEA-COMP:9925"/>
        <dbReference type="Rhea" id="RHEA-COMP:9926"/>
        <dbReference type="ChEBI" id="CHEBI:15378"/>
        <dbReference type="ChEBI" id="CHEBI:57783"/>
        <dbReference type="ChEBI" id="CHEBI:58349"/>
        <dbReference type="ChEBI" id="CHEBI:78784"/>
        <dbReference type="ChEBI" id="CHEBI:78785"/>
        <dbReference type="EC" id="1.3.1.39"/>
    </reaction>
    <physiologicalReaction direction="right-to-left" evidence="51">
        <dbReference type="Rhea" id="RHEA:22566"/>
    </physiologicalReaction>
</comment>
<dbReference type="SUPFAM" id="SSF50129">
    <property type="entry name" value="GroES-like"/>
    <property type="match status" value="1"/>
</dbReference>
<evidence type="ECO:0000256" key="38">
    <source>
        <dbReference type="ARBA" id="ARBA00047451"/>
    </source>
</evidence>
<evidence type="ECO:0000256" key="18">
    <source>
        <dbReference type="ARBA" id="ARBA00023002"/>
    </source>
</evidence>
<comment type="catalytic activity">
    <reaction evidence="33">
        <text>acetyl-CoA + n malonyl-CoA + 2n NADPH + 2n H(+) = a long-chain fatty acid + (n+1) CoA + n CO2 + 2n NADP(+).</text>
        <dbReference type="EC" id="2.3.1.85"/>
    </reaction>
</comment>
<dbReference type="PANTHER" id="PTHR43775">
    <property type="entry name" value="FATTY ACID SYNTHASE"/>
    <property type="match status" value="1"/>
</dbReference>
<dbReference type="GO" id="GO:0004315">
    <property type="term" value="F:3-oxoacyl-[acyl-carrier-protein] synthase activity"/>
    <property type="evidence" value="ECO:0007669"/>
    <property type="project" value="UniProtKB-EC"/>
</dbReference>
<comment type="catalytic activity">
    <reaction evidence="34">
        <text>3-oxooctadecanoyl-[ACP] + NADPH + H(+) = (3R)-hydroxyoctadecanoyl-[ACP] + NADP(+)</text>
        <dbReference type="Rhea" id="RHEA:41920"/>
        <dbReference type="Rhea" id="RHEA-COMP:9653"/>
        <dbReference type="Rhea" id="RHEA-COMP:9654"/>
        <dbReference type="ChEBI" id="CHEBI:15378"/>
        <dbReference type="ChEBI" id="CHEBI:57783"/>
        <dbReference type="ChEBI" id="CHEBI:58349"/>
        <dbReference type="ChEBI" id="CHEBI:78487"/>
        <dbReference type="ChEBI" id="CHEBI:78488"/>
    </reaction>
    <physiologicalReaction direction="left-to-right" evidence="34">
        <dbReference type="Rhea" id="RHEA:41921"/>
    </physiologicalReaction>
</comment>
<dbReference type="FunFam" id="3.90.180.10:FF:000015">
    <property type="entry name" value="Fatty acid synthase"/>
    <property type="match status" value="1"/>
</dbReference>
<dbReference type="InterPro" id="IPR029063">
    <property type="entry name" value="SAM-dependent_MTases_sf"/>
</dbReference>
<keyword evidence="16" id="KW-0663">Pyridoxal phosphate</keyword>
<comment type="catalytic activity">
    <reaction evidence="55">
        <text>(2E)-octadecenoyl-[ACP] + NADPH + H(+) = octadecanoyl-[ACP] + NADP(+)</text>
        <dbReference type="Rhea" id="RHEA:41928"/>
        <dbReference type="Rhea" id="RHEA-COMP:9655"/>
        <dbReference type="Rhea" id="RHEA-COMP:9656"/>
        <dbReference type="ChEBI" id="CHEBI:15378"/>
        <dbReference type="ChEBI" id="CHEBI:57783"/>
        <dbReference type="ChEBI" id="CHEBI:58349"/>
        <dbReference type="ChEBI" id="CHEBI:78489"/>
        <dbReference type="ChEBI" id="CHEBI:78495"/>
    </reaction>
    <physiologicalReaction direction="left-to-right" evidence="55">
        <dbReference type="Rhea" id="RHEA:41929"/>
    </physiologicalReaction>
</comment>
<evidence type="ECO:0000256" key="16">
    <source>
        <dbReference type="ARBA" id="ARBA00022898"/>
    </source>
</evidence>
<evidence type="ECO:0000256" key="8">
    <source>
        <dbReference type="ARBA" id="ARBA00022450"/>
    </source>
</evidence>
<evidence type="ECO:0000256" key="45">
    <source>
        <dbReference type="ARBA" id="ARBA00048051"/>
    </source>
</evidence>
<comment type="catalytic activity">
    <reaction evidence="31">
        <text>(3R)-hydroxybutanoyl-[ACP] = (2E)-butenoyl-[ACP] + H2O</text>
        <dbReference type="Rhea" id="RHEA:41808"/>
        <dbReference type="Rhea" id="RHEA-COMP:9626"/>
        <dbReference type="Rhea" id="RHEA-COMP:9627"/>
        <dbReference type="ChEBI" id="CHEBI:15377"/>
        <dbReference type="ChEBI" id="CHEBI:78451"/>
        <dbReference type="ChEBI" id="CHEBI:78453"/>
    </reaction>
    <physiologicalReaction direction="left-to-right" evidence="31">
        <dbReference type="Rhea" id="RHEA:41809"/>
    </physiologicalReaction>
</comment>
<dbReference type="EC" id="3.1.2.14" evidence="3"/>
<dbReference type="RefSeq" id="XP_022664809.1">
    <property type="nucleotide sequence ID" value="XM_022809074.1"/>
</dbReference>
<evidence type="ECO:0000256" key="59">
    <source>
        <dbReference type="ARBA" id="ARBA00049414"/>
    </source>
</evidence>
<comment type="catalytic activity">
    <reaction evidence="43">
        <text>3-oxobutanoyl-[ACP] + NADPH + H(+) = (3R)-hydroxybutanoyl-[ACP] + NADP(+)</text>
        <dbReference type="Rhea" id="RHEA:41804"/>
        <dbReference type="Rhea" id="RHEA-COMP:9625"/>
        <dbReference type="Rhea" id="RHEA-COMP:9626"/>
        <dbReference type="ChEBI" id="CHEBI:15378"/>
        <dbReference type="ChEBI" id="CHEBI:57783"/>
        <dbReference type="ChEBI" id="CHEBI:58349"/>
        <dbReference type="ChEBI" id="CHEBI:78450"/>
        <dbReference type="ChEBI" id="CHEBI:78451"/>
    </reaction>
    <physiologicalReaction direction="left-to-right" evidence="43">
        <dbReference type="Rhea" id="RHEA:41805"/>
    </physiologicalReaction>
</comment>
<dbReference type="Gene3D" id="3.30.70.3290">
    <property type="match status" value="1"/>
</dbReference>
<comment type="catalytic activity">
    <reaction evidence="49">
        <text>a fatty acyl-[ACP] + malonyl-[ACP] + H(+) = a 3-oxoacyl-[ACP] + holo-[ACP] + CO2</text>
        <dbReference type="Rhea" id="RHEA:22836"/>
        <dbReference type="Rhea" id="RHEA-COMP:9623"/>
        <dbReference type="Rhea" id="RHEA-COMP:9685"/>
        <dbReference type="Rhea" id="RHEA-COMP:9916"/>
        <dbReference type="Rhea" id="RHEA-COMP:14125"/>
        <dbReference type="ChEBI" id="CHEBI:15378"/>
        <dbReference type="ChEBI" id="CHEBI:16526"/>
        <dbReference type="ChEBI" id="CHEBI:64479"/>
        <dbReference type="ChEBI" id="CHEBI:78449"/>
        <dbReference type="ChEBI" id="CHEBI:78776"/>
        <dbReference type="ChEBI" id="CHEBI:138651"/>
        <dbReference type="EC" id="2.3.1.41"/>
    </reaction>
    <physiologicalReaction direction="left-to-right" evidence="49">
        <dbReference type="Rhea" id="RHEA:22837"/>
    </physiologicalReaction>
</comment>
<dbReference type="GO" id="GO:0004316">
    <property type="term" value="F:3-oxoacyl-[acyl-carrier-protein] reductase (NADPH) activity"/>
    <property type="evidence" value="ECO:0007669"/>
    <property type="project" value="UniProtKB-EC"/>
</dbReference>
<evidence type="ECO:0000256" key="29">
    <source>
        <dbReference type="ARBA" id="ARBA00023399"/>
    </source>
</evidence>
<dbReference type="PANTHER" id="PTHR43775:SF7">
    <property type="entry name" value="FATTY ACID SYNTHASE"/>
    <property type="match status" value="1"/>
</dbReference>
<dbReference type="SUPFAM" id="SSF52151">
    <property type="entry name" value="FabD/lysophospholipase-like"/>
    <property type="match status" value="1"/>
</dbReference>
<dbReference type="Gene3D" id="3.40.366.10">
    <property type="entry name" value="Malonyl-Coenzyme A Acyl Carrier Protein, domain 2"/>
    <property type="match status" value="1"/>
</dbReference>
<evidence type="ECO:0000256" key="21">
    <source>
        <dbReference type="ARBA" id="ARBA00023160"/>
    </source>
</evidence>
<dbReference type="InterPro" id="IPR020843">
    <property type="entry name" value="ER"/>
</dbReference>
<organism evidence="68 69">
    <name type="scientific">Varroa destructor</name>
    <name type="common">Honeybee mite</name>
    <dbReference type="NCBI Taxonomy" id="109461"/>
    <lineage>
        <taxon>Eukaryota</taxon>
        <taxon>Metazoa</taxon>
        <taxon>Ecdysozoa</taxon>
        <taxon>Arthropoda</taxon>
        <taxon>Chelicerata</taxon>
        <taxon>Arachnida</taxon>
        <taxon>Acari</taxon>
        <taxon>Parasitiformes</taxon>
        <taxon>Mesostigmata</taxon>
        <taxon>Gamasina</taxon>
        <taxon>Dermanyssoidea</taxon>
        <taxon>Varroidae</taxon>
        <taxon>Varroa</taxon>
    </lineage>
</organism>
<keyword evidence="8" id="KW-0596">Phosphopantetheine</keyword>
<dbReference type="OrthoDB" id="6420545at2759"/>
<dbReference type="InterPro" id="IPR049900">
    <property type="entry name" value="PKS_mFAS_DH"/>
</dbReference>
<comment type="catalytic activity">
    <reaction evidence="63">
        <text>octanoyl-[ACP] + malonyl-[ACP] + H(+) = 3-oxodecanoyl-[ACP] + holo-[ACP] + CO2</text>
        <dbReference type="Rhea" id="RHEA:41852"/>
        <dbReference type="Rhea" id="RHEA-COMP:9623"/>
        <dbReference type="Rhea" id="RHEA-COMP:9636"/>
        <dbReference type="Rhea" id="RHEA-COMP:9637"/>
        <dbReference type="Rhea" id="RHEA-COMP:9685"/>
        <dbReference type="ChEBI" id="CHEBI:15378"/>
        <dbReference type="ChEBI" id="CHEBI:16526"/>
        <dbReference type="ChEBI" id="CHEBI:64479"/>
        <dbReference type="ChEBI" id="CHEBI:78449"/>
        <dbReference type="ChEBI" id="CHEBI:78463"/>
        <dbReference type="ChEBI" id="CHEBI:78464"/>
    </reaction>
    <physiologicalReaction direction="left-to-right" evidence="63">
        <dbReference type="Rhea" id="RHEA:41853"/>
    </physiologicalReaction>
</comment>
<dbReference type="InterPro" id="IPR001227">
    <property type="entry name" value="Ac_transferase_dom_sf"/>
</dbReference>
<evidence type="ECO:0000256" key="36">
    <source>
        <dbReference type="ARBA" id="ARBA00047400"/>
    </source>
</evidence>
<comment type="catalytic activity">
    <reaction evidence="45">
        <text>hexadecanoyl-[ACP] + malonyl-[ACP] + H(+) = 3-oxooctadecanoyl-[ACP] + holo-[ACP] + CO2</text>
        <dbReference type="Rhea" id="RHEA:41916"/>
        <dbReference type="Rhea" id="RHEA-COMP:9623"/>
        <dbReference type="Rhea" id="RHEA-COMP:9652"/>
        <dbReference type="Rhea" id="RHEA-COMP:9653"/>
        <dbReference type="Rhea" id="RHEA-COMP:9685"/>
        <dbReference type="ChEBI" id="CHEBI:15378"/>
        <dbReference type="ChEBI" id="CHEBI:16526"/>
        <dbReference type="ChEBI" id="CHEBI:64479"/>
        <dbReference type="ChEBI" id="CHEBI:78449"/>
        <dbReference type="ChEBI" id="CHEBI:78483"/>
        <dbReference type="ChEBI" id="CHEBI:78487"/>
    </reaction>
    <physiologicalReaction direction="left-to-right" evidence="45">
        <dbReference type="Rhea" id="RHEA:41917"/>
    </physiologicalReaction>
</comment>
<evidence type="ECO:0000256" key="3">
    <source>
        <dbReference type="ARBA" id="ARBA00012480"/>
    </source>
</evidence>
<comment type="catalytic activity">
    <reaction evidence="44">
        <text>acetyl-[ACP] + malonyl-[ACP] + H(+) = 3-oxobutanoyl-[ACP] + holo-[ACP] + CO2</text>
        <dbReference type="Rhea" id="RHEA:41800"/>
        <dbReference type="Rhea" id="RHEA-COMP:9621"/>
        <dbReference type="Rhea" id="RHEA-COMP:9623"/>
        <dbReference type="Rhea" id="RHEA-COMP:9625"/>
        <dbReference type="Rhea" id="RHEA-COMP:9685"/>
        <dbReference type="ChEBI" id="CHEBI:15378"/>
        <dbReference type="ChEBI" id="CHEBI:16526"/>
        <dbReference type="ChEBI" id="CHEBI:64479"/>
        <dbReference type="ChEBI" id="CHEBI:78446"/>
        <dbReference type="ChEBI" id="CHEBI:78449"/>
        <dbReference type="ChEBI" id="CHEBI:78450"/>
    </reaction>
    <physiologicalReaction direction="left-to-right" evidence="44">
        <dbReference type="Rhea" id="RHEA:41801"/>
    </physiologicalReaction>
</comment>
<evidence type="ECO:0000256" key="22">
    <source>
        <dbReference type="ARBA" id="ARBA00023268"/>
    </source>
</evidence>
<evidence type="ECO:0000256" key="33">
    <source>
        <dbReference type="ARBA" id="ARBA00044883"/>
    </source>
</evidence>
<keyword evidence="22" id="KW-0511">Multifunctional enzyme</keyword>
<feature type="active site" description="Proton acceptor; for dehydratase activity" evidence="64">
    <location>
        <position position="894"/>
    </location>
</feature>
<feature type="active site" description="Proton donor; for dehydratase activity" evidence="64">
    <location>
        <position position="1044"/>
    </location>
</feature>
<keyword evidence="18" id="KW-0560">Oxidoreductase</keyword>
<evidence type="ECO:0000256" key="62">
    <source>
        <dbReference type="ARBA" id="ARBA00049521"/>
    </source>
</evidence>
<feature type="domain" description="Ketosynthase family 3 (KS3)" evidence="66">
    <location>
        <begin position="16"/>
        <end position="421"/>
    </location>
</feature>
<evidence type="ECO:0000256" key="31">
    <source>
        <dbReference type="ARBA" id="ARBA00023402"/>
    </source>
</evidence>
<dbReference type="GO" id="GO:0004312">
    <property type="term" value="F:fatty acid synthase activity"/>
    <property type="evidence" value="ECO:0007669"/>
    <property type="project" value="UniProtKB-EC"/>
</dbReference>
<dbReference type="UniPathway" id="UPA00094"/>
<dbReference type="EC" id="2.3.1.85" evidence="4"/>
<evidence type="ECO:0000256" key="47">
    <source>
        <dbReference type="ARBA" id="ARBA00048289"/>
    </source>
</evidence>
<keyword evidence="13" id="KW-0378">Hydrolase</keyword>
<evidence type="ECO:0000256" key="56">
    <source>
        <dbReference type="ARBA" id="ARBA00049109"/>
    </source>
</evidence>
<dbReference type="Pfam" id="PF02801">
    <property type="entry name" value="Ketoacyl-synt_C"/>
    <property type="match status" value="1"/>
</dbReference>
<dbReference type="GO" id="GO:0006633">
    <property type="term" value="P:fatty acid biosynthetic process"/>
    <property type="evidence" value="ECO:0007669"/>
    <property type="project" value="UniProtKB-UniPathway"/>
</dbReference>
<dbReference type="Gene3D" id="1.10.1200.10">
    <property type="entry name" value="ACP-like"/>
    <property type="match status" value="1"/>
</dbReference>
<dbReference type="InterPro" id="IPR049391">
    <property type="entry name" value="FAS_pseudo-KR"/>
</dbReference>
<comment type="catalytic activity">
    <reaction evidence="46">
        <text>(2E)-dodecenoyl-[ACP] + NADPH + H(+) = dodecanoyl-[ACP] + NADP(+)</text>
        <dbReference type="Rhea" id="RHEA:41880"/>
        <dbReference type="Rhea" id="RHEA-COMP:9643"/>
        <dbReference type="Rhea" id="RHEA-COMP:9644"/>
        <dbReference type="ChEBI" id="CHEBI:15378"/>
        <dbReference type="ChEBI" id="CHEBI:57783"/>
        <dbReference type="ChEBI" id="CHEBI:58349"/>
        <dbReference type="ChEBI" id="CHEBI:65264"/>
        <dbReference type="ChEBI" id="CHEBI:78472"/>
    </reaction>
    <physiologicalReaction direction="left-to-right" evidence="46">
        <dbReference type="Rhea" id="RHEA:41881"/>
    </physiologicalReaction>
</comment>
<dbReference type="InterPro" id="IPR036291">
    <property type="entry name" value="NAD(P)-bd_dom_sf"/>
</dbReference>
<dbReference type="OMA" id="KMRGGEF"/>
<dbReference type="Proteomes" id="UP000594260">
    <property type="component" value="Unplaced"/>
</dbReference>
<evidence type="ECO:0000256" key="48">
    <source>
        <dbReference type="ARBA" id="ARBA00048420"/>
    </source>
</evidence>
<dbReference type="GO" id="GO:0031177">
    <property type="term" value="F:phosphopantetheine binding"/>
    <property type="evidence" value="ECO:0007669"/>
    <property type="project" value="InterPro"/>
</dbReference>
<dbReference type="EC" id="1.3.1.39" evidence="2"/>
<comment type="catalytic activity">
    <reaction evidence="37">
        <text>3-oxodecanoyl-[ACP] + NADPH + H(+) = (3R)-hydroxydecanoyl-[ACP] + NADP(+)</text>
        <dbReference type="Rhea" id="RHEA:41856"/>
        <dbReference type="Rhea" id="RHEA-COMP:9637"/>
        <dbReference type="Rhea" id="RHEA-COMP:9638"/>
        <dbReference type="ChEBI" id="CHEBI:15378"/>
        <dbReference type="ChEBI" id="CHEBI:57783"/>
        <dbReference type="ChEBI" id="CHEBI:58349"/>
        <dbReference type="ChEBI" id="CHEBI:78464"/>
        <dbReference type="ChEBI" id="CHEBI:78466"/>
    </reaction>
    <physiologicalReaction direction="left-to-right" evidence="37">
        <dbReference type="Rhea" id="RHEA:41857"/>
    </physiologicalReaction>
</comment>
<evidence type="ECO:0000256" key="30">
    <source>
        <dbReference type="ARBA" id="ARBA00023401"/>
    </source>
</evidence>
<evidence type="ECO:0000256" key="24">
    <source>
        <dbReference type="ARBA" id="ARBA00023351"/>
    </source>
</evidence>
<comment type="catalytic activity">
    <reaction evidence="60">
        <text>3-oxooctanoyl-[ACP] + NADPH + H(+) = (3R)-hydroxyoctanoyl-[ACP] + NADP(+)</text>
        <dbReference type="Rhea" id="RHEA:41840"/>
        <dbReference type="Rhea" id="RHEA-COMP:9633"/>
        <dbReference type="Rhea" id="RHEA-COMP:9634"/>
        <dbReference type="ChEBI" id="CHEBI:15378"/>
        <dbReference type="ChEBI" id="CHEBI:57783"/>
        <dbReference type="ChEBI" id="CHEBI:58349"/>
        <dbReference type="ChEBI" id="CHEBI:78460"/>
        <dbReference type="ChEBI" id="CHEBI:78461"/>
    </reaction>
    <physiologicalReaction direction="left-to-right" evidence="60">
        <dbReference type="Rhea" id="RHEA:41841"/>
    </physiologicalReaction>
</comment>
<dbReference type="KEGG" id="vde:111251929"/>
<comment type="catalytic activity">
    <reaction evidence="52">
        <text>holo-[ACP] + acetyl-CoA = acetyl-[ACP] + CoA</text>
        <dbReference type="Rhea" id="RHEA:41788"/>
        <dbReference type="Rhea" id="RHEA-COMP:9621"/>
        <dbReference type="Rhea" id="RHEA-COMP:9685"/>
        <dbReference type="ChEBI" id="CHEBI:57287"/>
        <dbReference type="ChEBI" id="CHEBI:57288"/>
        <dbReference type="ChEBI" id="CHEBI:64479"/>
        <dbReference type="ChEBI" id="CHEBI:78446"/>
        <dbReference type="EC" id="2.3.1.38"/>
    </reaction>
    <physiologicalReaction direction="left-to-right" evidence="52">
        <dbReference type="Rhea" id="RHEA:41789"/>
    </physiologicalReaction>
</comment>
<evidence type="ECO:0000256" key="41">
    <source>
        <dbReference type="ARBA" id="ARBA00047810"/>
    </source>
</evidence>
<evidence type="ECO:0000256" key="4">
    <source>
        <dbReference type="ARBA" id="ARBA00012873"/>
    </source>
</evidence>
<dbReference type="Pfam" id="PF00698">
    <property type="entry name" value="Acyl_transf_1"/>
    <property type="match status" value="1"/>
</dbReference>
<evidence type="ECO:0000256" key="19">
    <source>
        <dbReference type="ARBA" id="ARBA00023027"/>
    </source>
</evidence>
<evidence type="ECO:0000256" key="64">
    <source>
        <dbReference type="PROSITE-ProRule" id="PRU01363"/>
    </source>
</evidence>
<feature type="region of interest" description="C-terminal hotdog fold" evidence="64">
    <location>
        <begin position="995"/>
        <end position="1137"/>
    </location>
</feature>
<dbReference type="InterPro" id="IPR018201">
    <property type="entry name" value="Ketoacyl_synth_AS"/>
</dbReference>
<keyword evidence="21" id="KW-0275">Fatty acid biosynthesis</keyword>
<dbReference type="Pfam" id="PF21089">
    <property type="entry name" value="PKS_DH_N"/>
    <property type="match status" value="1"/>
</dbReference>
<dbReference type="PROSITE" id="PS52004">
    <property type="entry name" value="KS3_2"/>
    <property type="match status" value="1"/>
</dbReference>
<dbReference type="SMART" id="SM00822">
    <property type="entry name" value="PKS_KR"/>
    <property type="match status" value="1"/>
</dbReference>
<keyword evidence="19" id="KW-0520">NAD</keyword>
<evidence type="ECO:0000256" key="49">
    <source>
        <dbReference type="ARBA" id="ARBA00048506"/>
    </source>
</evidence>
<comment type="pathway">
    <text evidence="1">Lipid metabolism.</text>
</comment>
<comment type="catalytic activity">
    <reaction evidence="30">
        <text>(3R)-hydroxyhexadecanoyl-[ACP] = (2E)-hexadecenoyl-[ACP] + H2O</text>
        <dbReference type="Rhea" id="RHEA:41908"/>
        <dbReference type="Rhea" id="RHEA-COMP:9650"/>
        <dbReference type="Rhea" id="RHEA-COMP:9651"/>
        <dbReference type="ChEBI" id="CHEBI:15377"/>
        <dbReference type="ChEBI" id="CHEBI:78480"/>
        <dbReference type="ChEBI" id="CHEBI:78481"/>
    </reaction>
    <physiologicalReaction direction="left-to-right" evidence="30">
        <dbReference type="Rhea" id="RHEA:41909"/>
    </physiologicalReaction>
</comment>
<evidence type="ECO:0000256" key="12">
    <source>
        <dbReference type="ARBA" id="ARBA00022799"/>
    </source>
</evidence>
<evidence type="ECO:0000256" key="46">
    <source>
        <dbReference type="ARBA" id="ARBA00048281"/>
    </source>
</evidence>
<evidence type="ECO:0000256" key="53">
    <source>
        <dbReference type="ARBA" id="ARBA00048704"/>
    </source>
</evidence>
<evidence type="ECO:0000256" key="50">
    <source>
        <dbReference type="ARBA" id="ARBA00048571"/>
    </source>
</evidence>
<keyword evidence="11" id="KW-0808">Transferase</keyword>
<evidence type="ECO:0000256" key="27">
    <source>
        <dbReference type="ARBA" id="ARBA00023394"/>
    </source>
</evidence>
<comment type="catalytic activity">
    <reaction evidence="36">
        <text>a (3R)-hydroxyacyl-[ACP] + NADP(+) = a 3-oxoacyl-[ACP] + NADPH + H(+)</text>
        <dbReference type="Rhea" id="RHEA:17397"/>
        <dbReference type="Rhea" id="RHEA-COMP:9916"/>
        <dbReference type="Rhea" id="RHEA-COMP:9945"/>
        <dbReference type="ChEBI" id="CHEBI:15378"/>
        <dbReference type="ChEBI" id="CHEBI:57783"/>
        <dbReference type="ChEBI" id="CHEBI:58349"/>
        <dbReference type="ChEBI" id="CHEBI:78776"/>
        <dbReference type="ChEBI" id="CHEBI:78827"/>
        <dbReference type="EC" id="1.1.1.100"/>
    </reaction>
    <physiologicalReaction direction="right-to-left" evidence="36">
        <dbReference type="Rhea" id="RHEA:17399"/>
    </physiologicalReaction>
</comment>
<dbReference type="Pfam" id="PF21149">
    <property type="entry name" value="FAS_pseudo-KR"/>
    <property type="match status" value="1"/>
</dbReference>
<comment type="catalytic activity">
    <reaction evidence="47">
        <text>tetradecanoyl-[ACP] + H2O = tetradecanoate + holo-[ACP] + H(+)</text>
        <dbReference type="Rhea" id="RHEA:30123"/>
        <dbReference type="Rhea" id="RHEA-COMP:9648"/>
        <dbReference type="Rhea" id="RHEA-COMP:9685"/>
        <dbReference type="ChEBI" id="CHEBI:15377"/>
        <dbReference type="ChEBI" id="CHEBI:15378"/>
        <dbReference type="ChEBI" id="CHEBI:30807"/>
        <dbReference type="ChEBI" id="CHEBI:64479"/>
        <dbReference type="ChEBI" id="CHEBI:78477"/>
        <dbReference type="EC" id="3.1.2.14"/>
    </reaction>
    <physiologicalReaction direction="left-to-right" evidence="47">
        <dbReference type="Rhea" id="RHEA:30124"/>
    </physiologicalReaction>
</comment>
<comment type="catalytic activity">
    <reaction evidence="61">
        <text>butanoyl-[ACP] + malonyl-[ACP] + H(+) = 3-oxohexanoyl-[ACP] + holo-[ACP] + CO2</text>
        <dbReference type="Rhea" id="RHEA:41820"/>
        <dbReference type="Rhea" id="RHEA-COMP:9623"/>
        <dbReference type="Rhea" id="RHEA-COMP:9628"/>
        <dbReference type="Rhea" id="RHEA-COMP:9629"/>
        <dbReference type="Rhea" id="RHEA-COMP:9685"/>
        <dbReference type="ChEBI" id="CHEBI:15378"/>
        <dbReference type="ChEBI" id="CHEBI:16526"/>
        <dbReference type="ChEBI" id="CHEBI:64479"/>
        <dbReference type="ChEBI" id="CHEBI:78449"/>
        <dbReference type="ChEBI" id="CHEBI:78454"/>
        <dbReference type="ChEBI" id="CHEBI:78456"/>
    </reaction>
    <physiologicalReaction direction="left-to-right" evidence="61">
        <dbReference type="Rhea" id="RHEA:41821"/>
    </physiologicalReaction>
</comment>
<evidence type="ECO:0000256" key="44">
    <source>
        <dbReference type="ARBA" id="ARBA00047961"/>
    </source>
</evidence>
<dbReference type="SUPFAM" id="SSF55048">
    <property type="entry name" value="Probable ACP-binding domain of malonyl-CoA ACP transacylase"/>
    <property type="match status" value="1"/>
</dbReference>
<dbReference type="Pfam" id="PF00550">
    <property type="entry name" value="PP-binding"/>
    <property type="match status" value="1"/>
</dbReference>
<dbReference type="PROSITE" id="PS50075">
    <property type="entry name" value="CARRIER"/>
    <property type="match status" value="1"/>
</dbReference>
<dbReference type="Gene3D" id="3.40.47.10">
    <property type="match status" value="1"/>
</dbReference>
<evidence type="ECO:0000256" key="13">
    <source>
        <dbReference type="ARBA" id="ARBA00022801"/>
    </source>
</evidence>
<keyword evidence="17" id="KW-0007">Acetylation</keyword>
<comment type="catalytic activity">
    <reaction evidence="59">
        <text>3-oxohexadecanoyl-[ACP] + NADPH + H(+) = (3R)-hydroxyhexadecanoyl-[ACP] + NADP(+)</text>
        <dbReference type="Rhea" id="RHEA:41904"/>
        <dbReference type="Rhea" id="RHEA-COMP:9649"/>
        <dbReference type="Rhea" id="RHEA-COMP:9650"/>
        <dbReference type="ChEBI" id="CHEBI:15378"/>
        <dbReference type="ChEBI" id="CHEBI:57783"/>
        <dbReference type="ChEBI" id="CHEBI:58349"/>
        <dbReference type="ChEBI" id="CHEBI:78478"/>
        <dbReference type="ChEBI" id="CHEBI:78480"/>
    </reaction>
    <physiologicalReaction direction="left-to-right" evidence="59">
        <dbReference type="Rhea" id="RHEA:41905"/>
    </physiologicalReaction>
</comment>
<dbReference type="Gene3D" id="3.90.180.10">
    <property type="entry name" value="Medium-chain alcohol dehydrogenases, catalytic domain"/>
    <property type="match status" value="1"/>
</dbReference>
<reference evidence="68" key="1">
    <citation type="submission" date="2021-01" db="UniProtKB">
        <authorList>
            <consortium name="EnsemblMetazoa"/>
        </authorList>
    </citation>
    <scope>IDENTIFICATION</scope>
</reference>
<evidence type="ECO:0000259" key="67">
    <source>
        <dbReference type="PROSITE" id="PS52019"/>
    </source>
</evidence>
<dbReference type="InterPro" id="IPR036736">
    <property type="entry name" value="ACP-like_sf"/>
</dbReference>
<comment type="catalytic activity">
    <reaction evidence="42">
        <text>(2E)-hexenoyl-[ACP] + NADPH + H(+) = hexanoyl-[ACP] + NADP(+)</text>
        <dbReference type="Rhea" id="RHEA:41832"/>
        <dbReference type="Rhea" id="RHEA-COMP:9631"/>
        <dbReference type="Rhea" id="RHEA-COMP:9632"/>
        <dbReference type="ChEBI" id="CHEBI:15378"/>
        <dbReference type="ChEBI" id="CHEBI:57783"/>
        <dbReference type="ChEBI" id="CHEBI:58349"/>
        <dbReference type="ChEBI" id="CHEBI:78458"/>
        <dbReference type="ChEBI" id="CHEBI:78459"/>
    </reaction>
    <physiologicalReaction direction="left-to-right" evidence="42">
        <dbReference type="Rhea" id="RHEA:41833"/>
    </physiologicalReaction>
</comment>
<dbReference type="InterPro" id="IPR001031">
    <property type="entry name" value="Thioesterase"/>
</dbReference>
<dbReference type="Pfam" id="PF00975">
    <property type="entry name" value="Thioesterase"/>
    <property type="match status" value="1"/>
</dbReference>
<evidence type="ECO:0000256" key="26">
    <source>
        <dbReference type="ARBA" id="ARBA00023388"/>
    </source>
</evidence>
<dbReference type="Gene3D" id="3.40.50.1820">
    <property type="entry name" value="alpha/beta hydrolase"/>
    <property type="match status" value="1"/>
</dbReference>
<dbReference type="InterPro" id="IPR011032">
    <property type="entry name" value="GroES-like_sf"/>
</dbReference>
<accession>A0A7M7MHY8</accession>
<dbReference type="InterPro" id="IPR016039">
    <property type="entry name" value="Thiolase-like"/>
</dbReference>
<evidence type="ECO:0000256" key="43">
    <source>
        <dbReference type="ARBA" id="ARBA00047953"/>
    </source>
</evidence>
<dbReference type="InterPro" id="IPR042104">
    <property type="entry name" value="PKS_dehydratase_sf"/>
</dbReference>
<comment type="catalytic activity">
    <reaction evidence="58">
        <text>3-oxododecanoyl-[ACP] + NADPH + H(+) = (3R)-hydroxydodecanoyl-[ACP] + NADP(+)</text>
        <dbReference type="Rhea" id="RHEA:41872"/>
        <dbReference type="Rhea" id="RHEA-COMP:9641"/>
        <dbReference type="Rhea" id="RHEA-COMP:9642"/>
        <dbReference type="ChEBI" id="CHEBI:15378"/>
        <dbReference type="ChEBI" id="CHEBI:57783"/>
        <dbReference type="ChEBI" id="CHEBI:58349"/>
        <dbReference type="ChEBI" id="CHEBI:78469"/>
        <dbReference type="ChEBI" id="CHEBI:78470"/>
    </reaction>
    <physiologicalReaction direction="left-to-right" evidence="58">
        <dbReference type="Rhea" id="RHEA:41873"/>
    </physiologicalReaction>
</comment>
<evidence type="ECO:0000256" key="52">
    <source>
        <dbReference type="ARBA" id="ARBA00048691"/>
    </source>
</evidence>
<dbReference type="Pfam" id="PF16197">
    <property type="entry name" value="KAsynt_C_assoc"/>
    <property type="match status" value="1"/>
</dbReference>
<comment type="catalytic activity">
    <reaction evidence="28">
        <text>(3R)-hydroxytetradecanoyl-[ACP] = (2E)-tetradecenoyl-[ACP] + H2O</text>
        <dbReference type="Rhea" id="RHEA:41892"/>
        <dbReference type="Rhea" id="RHEA-COMP:9646"/>
        <dbReference type="Rhea" id="RHEA-COMP:9647"/>
        <dbReference type="ChEBI" id="CHEBI:15377"/>
        <dbReference type="ChEBI" id="CHEBI:78474"/>
        <dbReference type="ChEBI" id="CHEBI:78475"/>
    </reaction>
    <physiologicalReaction direction="left-to-right" evidence="28">
        <dbReference type="Rhea" id="RHEA:41893"/>
    </physiologicalReaction>
</comment>
<dbReference type="InterPro" id="IPR016036">
    <property type="entry name" value="Malonyl_transacylase_ACP-bd"/>
</dbReference>
<evidence type="ECO:0000259" key="65">
    <source>
        <dbReference type="PROSITE" id="PS50075"/>
    </source>
</evidence>
<dbReference type="Gene3D" id="3.10.129.110">
    <property type="entry name" value="Polyketide synthase dehydratase"/>
    <property type="match status" value="1"/>
</dbReference>
<dbReference type="GO" id="GO:0004313">
    <property type="term" value="F:[acyl-carrier-protein] S-acetyltransferase activity"/>
    <property type="evidence" value="ECO:0007669"/>
    <property type="project" value="UniProtKB-EC"/>
</dbReference>
<comment type="catalytic activity">
    <reaction evidence="27">
        <text>a (3R)-hydroxyacyl-[ACP] = a (2E)-enoyl-[ACP] + H2O</text>
        <dbReference type="Rhea" id="RHEA:13097"/>
        <dbReference type="Rhea" id="RHEA-COMP:9925"/>
        <dbReference type="Rhea" id="RHEA-COMP:9945"/>
        <dbReference type="ChEBI" id="CHEBI:15377"/>
        <dbReference type="ChEBI" id="CHEBI:78784"/>
        <dbReference type="ChEBI" id="CHEBI:78827"/>
        <dbReference type="EC" id="4.2.1.59"/>
    </reaction>
    <physiologicalReaction direction="left-to-right" evidence="27">
        <dbReference type="Rhea" id="RHEA:13098"/>
    </physiologicalReaction>
</comment>
<name>A0A7M7MHY8_VARDE</name>
<dbReference type="SUPFAM" id="SSF53474">
    <property type="entry name" value="alpha/beta-Hydrolases"/>
    <property type="match status" value="1"/>
</dbReference>
<evidence type="ECO:0000256" key="17">
    <source>
        <dbReference type="ARBA" id="ARBA00022990"/>
    </source>
</evidence>
<comment type="catalytic activity">
    <reaction evidence="23">
        <text>(3R)-hydroxyoctanoyl-[ACP] = (2E)-octenoyl-[ACP] + H2O</text>
        <dbReference type="Rhea" id="RHEA:41844"/>
        <dbReference type="Rhea" id="RHEA-COMP:9634"/>
        <dbReference type="Rhea" id="RHEA-COMP:9635"/>
        <dbReference type="ChEBI" id="CHEBI:15377"/>
        <dbReference type="ChEBI" id="CHEBI:78461"/>
        <dbReference type="ChEBI" id="CHEBI:78462"/>
    </reaction>
    <physiologicalReaction direction="left-to-right" evidence="23">
        <dbReference type="Rhea" id="RHEA:41845"/>
    </physiologicalReaction>
</comment>
<evidence type="ECO:0000313" key="69">
    <source>
        <dbReference type="Proteomes" id="UP000594260"/>
    </source>
</evidence>
<sequence>MSYKDGRPEMFQWEVKDDIVLSGISGYFPQADGIEEFQQKLYNGVDMVTDDEVRWPRGMYGLPERAGKIKDLSKFDAQFFGVHPKQAHLMDPQLRLFLETAYESIVDAGYEPSTLRRKKIGVYIGASESESGEALDQNADEINGYSLVGCCRAMFANRISYSLDFTGPSFTVDTACSAAMTAFTQAVIAIRSNQCEAAIVGGSNLCLKPSNALNFHRLSMLNPDGMCRAFDENGKGYVRSETVGCVFLQKRADARRVYATVVHAKANADGFKNEGITFPGGHTQEILLREVYSEAKVDPRKVAYVEAHGTGTKVGDPQESGALYNVFCKGRKGCLYVGSVKSNCGHAESASGMCSLAKVVTLLETGVIPPNLHYENPNPNIPALINGSIKVVHEATPFPGGCVGLNSFGFGGANVHVILEQHKGEHVNSVTRQKPHIPRLVLACGRNEESLEIVLQRLATEILPDAAYDLLNRVNKAPSHLMTRRGFAILPPSGEPVIVQDNAELTKRPIYFIYTGMGAQWPTMARQMMEFDVFAKSIRKSHKLLEPLGFDLLQILTGDKIQITTTVVPFVSIAAVQVALTDCLLAVGIRPDGIVGHSVGELGCSYADGGFTAEQTVLAAYWRGKCIEISDLPKGAMAAVGLTWEQVSKRCRDGVTPACHNSEDSVTITGPAEAVESICTELKAENIFVREVNSNDVAFHSVYMEQIAPLLRAALNKLVPVAKPRSARWISSSIPKSRWNEPIAKTCSAEYHVNNLVSPVLFKEALDLLPDNAICIEIAPHALLQAILKRSLSPRCDSVGLMRKNTDNFVTFLTALGKLHMLNVDIDMSALYPKVEYPVPRGTPNLSRFVAWDHGLDWRVCKWNDFEGASSSAEDVTEVDLSNEECPEKYMEGHKIDGRVLYPATGYMILAWKALARRLGKQWTDMPIIFENVTLHRATILPKTGSVRLFVNIMVTTGQWEITESGMVAASGKAYVPENAAFLDSYIPVVPETVKYELEGSDIYKELSLRGYEYHGMFRGIAQADINAPFGKLKWADNWVTFLDTMLQFTILGNKYRTLNLPVRVSQCRIDPVAHAKAVQHQPESLTVYYDKEMNTCLAGGAVIKGLKANIAPRRNAQAAPFLEEYHFTPNTMEVSDTTNEEYVNACSTILSRILKKEGQNKTAIMNGFFEVSEEVIQKYITMHSVQGVVIKLLAEVLELVENGQPINGALRNAFQGRKEEIQYDLLNASLWNERNLRPLMDIVVENVSGRKLRITEINTDNGPMGKKVIENINLSHIGYSVDYTVAHPNPSSISEENLPSGAKSKSWDISSEPSGISADNDLVVLKNVAVPITELPNVLRKVSGFLKNAGFVFINHRHAISTTEKFLSTVIDFDVNAQKLTDIKTALKSAGFEYIASRTNSTSASFLARKPNNTQTNKHTFLKVKNGEYGWVELLKTKLQEFEGKPQGENIWLFAEDVGDSGIVGLVNCLRQEVGGSHVRAIFDASRTNKRTIPDFSFAHTFYKGIVAKDLVMNVFQNGEWGTMRHFTLDAMEKTLNYISTEHAFLNVQTRGDLSSLKWYQSPITRNLPETSQVLCSVYYAPLNFRDIMLATGKLPPDALPGDLAVSDCVLGLEFSGRDPQGRRVMGQVPAEGLATSVIVDPVFLWEIPDAWTLEQASTVPVAYSTAYYALVIRGRLRKGETILVHSGSGGVGQAAISIALSMGCTVYTTVGSQEKRNFLKNRFPQLKDNNFANSRNLSFEKHIMHETRGRGVDLVLNSLADDKLQASIRCLANHARFLEIGKFDLSNNSALGMAVFLKNITFHGILLDALFGSDPHVAHDKLEVVRLVTEGIKSGAVRPLDTHVFDKEQVEEAFRFMASGKHMGKVVIKIRDEEQQKLVVPSPMKVSAVTRTSFSNKKTFIITGGLGGFGLELADWMISRGVRSLILTSRSGIKTGYQKYAICRWQKAGVKVHVLTNDAATLDGATKLLIEAKKIFGQPIGGIFNLAMVLRDALIENQSAKDYAIVSAPKVEGTKNLDVAVRKECPELEHFVVFSSVSCGRGNAGQTNYGYANSVMERICEQRRAQGLAGLAIQWGAIGDVGVVLETMGGNETVVGGTLPQRIISCFNVMDQFMAQDHPVVSSLVKAEIVKTAAGSSSADLCASVAHVLGVKDASKLNQNTTLGELGMDSLMGVEVKQLLERELDVHLTIQDIRTLNMAKIKEMQSGVGPVADVPAATEPTANAAFTEKKIEASIIQQQQHHSEAIADVPKIVLKKQLIATQPLLQMNSVKRTDEPIFLLHPIEGNVDNLMELASKLERQVIGIQRTADVPITSIQQLAVSYMPKMIAKQPKNKPFHIVGYSFGATVGFEIACLLQKQGYKINSLVLLDGAPTFLLAHTAAHKSRTPDIDGEETSALCAFIMQYIDIDYLKLKATLAKIAGWEGKLNYVTDMLLQSKELNKDDKPSAEQIGLAARAFYDFLLCGNNYKVIHNFDGDVTLVKVSRLRNMAARLPEDYGLSSCVSGKVTVHVVEGKHEDFVLGKGAQACANIINAVTTI</sequence>
<evidence type="ECO:0000256" key="61">
    <source>
        <dbReference type="ARBA" id="ARBA00049449"/>
    </source>
</evidence>
<evidence type="ECO:0000256" key="51">
    <source>
        <dbReference type="ARBA" id="ARBA00048650"/>
    </source>
</evidence>
<dbReference type="InterPro" id="IPR014030">
    <property type="entry name" value="Ketoacyl_synth_N"/>
</dbReference>
<dbReference type="GeneID" id="111251929"/>
<dbReference type="CDD" id="cd08954">
    <property type="entry name" value="KR_1_FAS_SDR_x"/>
    <property type="match status" value="1"/>
</dbReference>
<evidence type="ECO:0000256" key="5">
    <source>
        <dbReference type="ARBA" id="ARBA00012948"/>
    </source>
</evidence>
<feature type="domain" description="PKS/mFAS DH" evidence="67">
    <location>
        <begin position="854"/>
        <end position="1137"/>
    </location>
</feature>